<proteinExistence type="predicted"/>
<evidence type="ECO:0000256" key="5">
    <source>
        <dbReference type="ARBA" id="ARBA00022989"/>
    </source>
</evidence>
<dbReference type="EMBL" id="CP151108">
    <property type="protein sequence ID" value="WZF29067.1"/>
    <property type="molecule type" value="Genomic_DNA"/>
</dbReference>
<keyword evidence="11" id="KW-1185">Reference proteome</keyword>
<evidence type="ECO:0000313" key="11">
    <source>
        <dbReference type="Proteomes" id="UP001485505"/>
    </source>
</evidence>
<dbReference type="InterPro" id="IPR003593">
    <property type="entry name" value="AAA+_ATPase"/>
</dbReference>
<feature type="transmembrane region" description="Helical" evidence="7">
    <location>
        <begin position="235"/>
        <end position="262"/>
    </location>
</feature>
<dbReference type="PROSITE" id="PS50893">
    <property type="entry name" value="ABC_TRANSPORTER_2"/>
    <property type="match status" value="1"/>
</dbReference>
<evidence type="ECO:0000256" key="4">
    <source>
        <dbReference type="ARBA" id="ARBA00022840"/>
    </source>
</evidence>
<sequence length="571" mass="63989">MKRKRGLPSYPGSRVLYVVLTIISILEAISIIVQTVFLARAITFLFQGETVQSVLNETVYFGITFAVRHMLVRISQILVERFAEKTGSLLRKQLIEAYFTLGPRYVQTAGTGHLVTLSIEGIEKFKTYIELTIPKMIRSSIVPGLIVLYVFTLDIESGIILVVTIPIVIIFMILLGLAAQKMADSQYESYRVLSNHFVDTLKGLETLKYLGKSKQHEGKIEKVSKRYRKATMRTLRVAFLSSFALDFFTSLSIAFVAVGLGIRLIDGTIVLLPALTILILAPEYFLPIKQVGANYHATLDGQLAMEQIEEILQQQKEIGKKESNVDLIWNSSSNLKLQDIKVKSDESAKAILEGIDFTWKGTGAIGVIGESGAGKSTLIDVLAGFLTPTGGKMIVNGVEIDGATREEWQKNIAYIPQQPYIFPLSLKDNICFYETNTTDEEVERVINEVGLRSLVTSLPNGMYERIGEGGRMLSGGQEQRVAMARALLSKKPIILLDEPTAHLDIETEFEIKQAMLRLFEGKLVFLATHRLHWMKQMDHILILNKGEMIESGTYEELLKNEALHFHRKERG</sequence>
<accession>A0ABZ2VJ20</accession>
<dbReference type="PANTHER" id="PTHR24221:SF614">
    <property type="entry name" value="GLUTATHIONE_L-CYSTEINE TRANSPORT SYSTEM ATP-BINDING_PERMEASE PROTEIN CYDC"/>
    <property type="match status" value="1"/>
</dbReference>
<dbReference type="InterPro" id="IPR036640">
    <property type="entry name" value="ABC1_TM_sf"/>
</dbReference>
<feature type="transmembrane region" description="Helical" evidence="7">
    <location>
        <begin position="268"/>
        <end position="286"/>
    </location>
</feature>
<keyword evidence="2 7" id="KW-0812">Transmembrane</keyword>
<reference evidence="10 11" key="1">
    <citation type="submission" date="2024-04" db="EMBL/GenBank/DDBJ databases">
        <title>Complete genome sequence of Bacillus mobilis strains derived from soil.</title>
        <authorList>
            <person name="Jung H."/>
            <person name="Choi S."/>
            <person name="Kim Y."/>
            <person name="Han J.A."/>
            <person name="Kim E.Y."/>
            <person name="Lee H.-S."/>
        </authorList>
    </citation>
    <scope>NUCLEOTIDE SEQUENCE [LARGE SCALE GENOMIC DNA]</scope>
    <source>
        <strain evidence="10 11">IMGN7</strain>
    </source>
</reference>
<keyword evidence="3" id="KW-0547">Nucleotide-binding</keyword>
<dbReference type="SUPFAM" id="SSF52540">
    <property type="entry name" value="P-loop containing nucleoside triphosphate hydrolases"/>
    <property type="match status" value="1"/>
</dbReference>
<evidence type="ECO:0000256" key="7">
    <source>
        <dbReference type="SAM" id="Phobius"/>
    </source>
</evidence>
<gene>
    <name evidence="10" type="primary">cydD</name>
    <name evidence="10" type="ORF">AABL52_17405</name>
</gene>
<evidence type="ECO:0000313" key="10">
    <source>
        <dbReference type="EMBL" id="WZF29067.1"/>
    </source>
</evidence>
<dbReference type="Gene3D" id="3.40.50.300">
    <property type="entry name" value="P-loop containing nucleotide triphosphate hydrolases"/>
    <property type="match status" value="1"/>
</dbReference>
<feature type="domain" description="ABC transmembrane type-1" evidence="9">
    <location>
        <begin position="18"/>
        <end position="300"/>
    </location>
</feature>
<feature type="transmembrane region" description="Helical" evidence="7">
    <location>
        <begin position="159"/>
        <end position="179"/>
    </location>
</feature>
<dbReference type="SMART" id="SM00382">
    <property type="entry name" value="AAA"/>
    <property type="match status" value="1"/>
</dbReference>
<dbReference type="Gene3D" id="1.20.1560.10">
    <property type="entry name" value="ABC transporter type 1, transmembrane domain"/>
    <property type="match status" value="1"/>
</dbReference>
<dbReference type="InterPro" id="IPR003439">
    <property type="entry name" value="ABC_transporter-like_ATP-bd"/>
</dbReference>
<evidence type="ECO:0000256" key="3">
    <source>
        <dbReference type="ARBA" id="ARBA00022741"/>
    </source>
</evidence>
<dbReference type="Pfam" id="PF00005">
    <property type="entry name" value="ABC_tran"/>
    <property type="match status" value="1"/>
</dbReference>
<dbReference type="InterPro" id="IPR039421">
    <property type="entry name" value="Type_1_exporter"/>
</dbReference>
<name>A0ABZ2VJ20_9BACI</name>
<dbReference type="NCBIfam" id="TIGR02857">
    <property type="entry name" value="CydD"/>
    <property type="match status" value="1"/>
</dbReference>
<feature type="transmembrane region" description="Helical" evidence="7">
    <location>
        <begin position="15"/>
        <end position="39"/>
    </location>
</feature>
<dbReference type="InterPro" id="IPR027417">
    <property type="entry name" value="P-loop_NTPase"/>
</dbReference>
<dbReference type="RefSeq" id="WP_341518049.1">
    <property type="nucleotide sequence ID" value="NZ_CP151108.1"/>
</dbReference>
<evidence type="ECO:0000256" key="1">
    <source>
        <dbReference type="ARBA" id="ARBA00004651"/>
    </source>
</evidence>
<dbReference type="PROSITE" id="PS50929">
    <property type="entry name" value="ABC_TM1F"/>
    <property type="match status" value="1"/>
</dbReference>
<dbReference type="InterPro" id="IPR011527">
    <property type="entry name" value="ABC1_TM_dom"/>
</dbReference>
<evidence type="ECO:0000256" key="6">
    <source>
        <dbReference type="ARBA" id="ARBA00023136"/>
    </source>
</evidence>
<keyword evidence="5 7" id="KW-1133">Transmembrane helix</keyword>
<feature type="domain" description="ABC transporter" evidence="8">
    <location>
        <begin position="335"/>
        <end position="570"/>
    </location>
</feature>
<feature type="transmembrane region" description="Helical" evidence="7">
    <location>
        <begin position="136"/>
        <end position="153"/>
    </location>
</feature>
<evidence type="ECO:0000256" key="2">
    <source>
        <dbReference type="ARBA" id="ARBA00022692"/>
    </source>
</evidence>
<evidence type="ECO:0000259" key="8">
    <source>
        <dbReference type="PROSITE" id="PS50893"/>
    </source>
</evidence>
<dbReference type="Proteomes" id="UP001485505">
    <property type="component" value="Chromosome"/>
</dbReference>
<dbReference type="InterPro" id="IPR014216">
    <property type="entry name" value="ABC_transptr_CydD"/>
</dbReference>
<dbReference type="SUPFAM" id="SSF90123">
    <property type="entry name" value="ABC transporter transmembrane region"/>
    <property type="match status" value="1"/>
</dbReference>
<protein>
    <submittedName>
        <fullName evidence="10">Thiol reductant ABC exporter subunit CydD</fullName>
    </submittedName>
</protein>
<keyword evidence="6 7" id="KW-0472">Membrane</keyword>
<keyword evidence="4" id="KW-0067">ATP-binding</keyword>
<dbReference type="CDD" id="cd18584">
    <property type="entry name" value="ABC_6TM_AarD_CydD"/>
    <property type="match status" value="1"/>
</dbReference>
<dbReference type="PANTHER" id="PTHR24221">
    <property type="entry name" value="ATP-BINDING CASSETTE SUB-FAMILY B"/>
    <property type="match status" value="1"/>
</dbReference>
<organism evidence="10 11">
    <name type="scientific">Bacillus paramobilis</name>
    <dbReference type="NCBI Taxonomy" id="2817477"/>
    <lineage>
        <taxon>Bacteria</taxon>
        <taxon>Bacillati</taxon>
        <taxon>Bacillota</taxon>
        <taxon>Bacilli</taxon>
        <taxon>Bacillales</taxon>
        <taxon>Bacillaceae</taxon>
        <taxon>Bacillus</taxon>
        <taxon>Bacillus cereus group</taxon>
    </lineage>
</organism>
<evidence type="ECO:0000259" key="9">
    <source>
        <dbReference type="PROSITE" id="PS50929"/>
    </source>
</evidence>
<dbReference type="Pfam" id="PF00664">
    <property type="entry name" value="ABC_membrane"/>
    <property type="match status" value="1"/>
</dbReference>
<comment type="subcellular location">
    <subcellularLocation>
        <location evidence="1">Cell membrane</location>
        <topology evidence="1">Multi-pass membrane protein</topology>
    </subcellularLocation>
</comment>